<feature type="transmembrane region" description="Helical" evidence="9">
    <location>
        <begin position="101"/>
        <end position="123"/>
    </location>
</feature>
<evidence type="ECO:0000256" key="1">
    <source>
        <dbReference type="ARBA" id="ARBA00004651"/>
    </source>
</evidence>
<feature type="transmembrane region" description="Helical" evidence="9">
    <location>
        <begin position="26"/>
        <end position="59"/>
    </location>
</feature>
<feature type="transmembrane region" description="Helical" evidence="9">
    <location>
        <begin position="135"/>
        <end position="159"/>
    </location>
</feature>
<evidence type="ECO:0000256" key="6">
    <source>
        <dbReference type="ARBA" id="ARBA00022989"/>
    </source>
</evidence>
<dbReference type="PANTHER" id="PTHR38686:SF1">
    <property type="entry name" value="APOLIPOPROTEIN N-ACYLTRANSFERASE"/>
    <property type="match status" value="1"/>
</dbReference>
<dbReference type="Pfam" id="PF20154">
    <property type="entry name" value="LNT_N"/>
    <property type="match status" value="1"/>
</dbReference>
<gene>
    <name evidence="9 11" type="primary">lnt</name>
    <name evidence="11" type="ORF">J8C06_02515</name>
</gene>
<keyword evidence="4 9" id="KW-0808">Transferase</keyword>
<comment type="catalytic activity">
    <reaction evidence="9">
        <text>N-terminal S-1,2-diacyl-sn-glyceryl-L-cysteinyl-[lipoprotein] + a glycerophospholipid = N-acyl-S-1,2-diacyl-sn-glyceryl-L-cysteinyl-[lipoprotein] + a 2-acyl-sn-glycero-3-phospholipid + H(+)</text>
        <dbReference type="Rhea" id="RHEA:48228"/>
        <dbReference type="Rhea" id="RHEA-COMP:14681"/>
        <dbReference type="Rhea" id="RHEA-COMP:14684"/>
        <dbReference type="ChEBI" id="CHEBI:15378"/>
        <dbReference type="ChEBI" id="CHEBI:136912"/>
        <dbReference type="ChEBI" id="CHEBI:140656"/>
        <dbReference type="ChEBI" id="CHEBI:140657"/>
        <dbReference type="ChEBI" id="CHEBI:140660"/>
        <dbReference type="EC" id="2.3.1.269"/>
    </reaction>
</comment>
<feature type="domain" description="CN hydrolase" evidence="10">
    <location>
        <begin position="239"/>
        <end position="482"/>
    </location>
</feature>
<accession>A0ABX8BA92</accession>
<evidence type="ECO:0000256" key="2">
    <source>
        <dbReference type="ARBA" id="ARBA00010065"/>
    </source>
</evidence>
<keyword evidence="6 9" id="KW-1133">Transmembrane helix</keyword>
<evidence type="ECO:0000256" key="3">
    <source>
        <dbReference type="ARBA" id="ARBA00022475"/>
    </source>
</evidence>
<reference evidence="11 12" key="1">
    <citation type="submission" date="2021-03" db="EMBL/GenBank/DDBJ databases">
        <title>Genomic and phenotypic characterization of Chloracidobacterium isolates provides evidence for multiple species.</title>
        <authorList>
            <person name="Saini M.K."/>
            <person name="Costas A.M.G."/>
            <person name="Tank M."/>
            <person name="Bryant D.A."/>
        </authorList>
    </citation>
    <scope>NUCLEOTIDE SEQUENCE [LARGE SCALE GENOMIC DNA]</scope>
    <source>
        <strain evidence="11 12">BV2-C</strain>
    </source>
</reference>
<dbReference type="Proteomes" id="UP000676506">
    <property type="component" value="Chromosome 1"/>
</dbReference>
<keyword evidence="3 9" id="KW-1003">Cell membrane</keyword>
<dbReference type="EC" id="2.3.1.269" evidence="9"/>
<comment type="function">
    <text evidence="9">Catalyzes the phospholipid dependent N-acylation of the N-terminal cysteine of apolipoprotein, the last step in lipoprotein maturation.</text>
</comment>
<keyword evidence="12" id="KW-1185">Reference proteome</keyword>
<dbReference type="CDD" id="cd07571">
    <property type="entry name" value="ALP_N-acyl_transferase"/>
    <property type="match status" value="1"/>
</dbReference>
<evidence type="ECO:0000313" key="11">
    <source>
        <dbReference type="EMBL" id="QUW03332.1"/>
    </source>
</evidence>
<feature type="transmembrane region" description="Helical" evidence="9">
    <location>
        <begin position="489"/>
        <end position="513"/>
    </location>
</feature>
<evidence type="ECO:0000313" key="12">
    <source>
        <dbReference type="Proteomes" id="UP000676506"/>
    </source>
</evidence>
<evidence type="ECO:0000256" key="4">
    <source>
        <dbReference type="ARBA" id="ARBA00022679"/>
    </source>
</evidence>
<protein>
    <recommendedName>
        <fullName evidence="9">Apolipoprotein N-acyltransferase</fullName>
        <shortName evidence="9">ALP N-acyltransferase</shortName>
        <ecNumber evidence="9">2.3.1.269</ecNumber>
    </recommendedName>
</protein>
<dbReference type="Gene3D" id="3.60.110.10">
    <property type="entry name" value="Carbon-nitrogen hydrolase"/>
    <property type="match status" value="1"/>
</dbReference>
<keyword evidence="5 9" id="KW-0812">Transmembrane</keyword>
<keyword evidence="7 9" id="KW-0472">Membrane</keyword>
<dbReference type="InterPro" id="IPR003010">
    <property type="entry name" value="C-N_Hydrolase"/>
</dbReference>
<dbReference type="RefSeq" id="WP_211429223.1">
    <property type="nucleotide sequence ID" value="NZ_CP072648.1"/>
</dbReference>
<dbReference type="InterPro" id="IPR045378">
    <property type="entry name" value="LNT_N"/>
</dbReference>
<sequence>MACPASLEVTRIPFLSRLRQTRPWPWWMAAGSALLFVLALPPFRLWPLAFVAFGLLLWTITRAERMTTATLLGWLAGTLFYYGSSWWATHSLIVYGNIPTPVAHGLIIIAAGLVALPTAVFAWGVHLTTRHGTGLGWWCVPAWWCVSEWLRGELFAFGWNPLANAVATEPWLARTAMLGGHYLVGTLVAAFATGVIYALQPRQPFRRAVGALAVGMSAILVPAVVALGFVSRPVETTRLTVIAVQPCAPLMATEAAAYRQAERRQMQLALEGLRQAPPEAPRLVVFPESQIALEADRPGADDQLRPLLEQGAHVLTNATRRVRGGFANAALLYAPDGRVVEYQKTHLMPFGEYIPFHRYVPVTLPTLAMEAVPGTQVSALPMTNDLRLGVSICFESTFPGLHRQLRQQGATLLVNLANDGWFGDTPGSEQHLRHLVYRAIETGCPVVRVTNDGVSALLDSGGQVWDSMPHNQPDVRIWQVSPTLPSTPYVVIGDAVPFVCLAVAVAITLWTLWTRVRFYTEAITDLVAGE</sequence>
<keyword evidence="8 9" id="KW-0012">Acyltransferase</keyword>
<dbReference type="NCBIfam" id="TIGR00546">
    <property type="entry name" value="lnt"/>
    <property type="match status" value="1"/>
</dbReference>
<dbReference type="InterPro" id="IPR036526">
    <property type="entry name" value="C-N_Hydrolase_sf"/>
</dbReference>
<comment type="pathway">
    <text evidence="9">Protein modification; lipoprotein biosynthesis (N-acyl transfer).</text>
</comment>
<name>A0ABX8BA92_9BACT</name>
<dbReference type="SUPFAM" id="SSF56317">
    <property type="entry name" value="Carbon-nitrogen hydrolase"/>
    <property type="match status" value="1"/>
</dbReference>
<dbReference type="HAMAP" id="MF_01148">
    <property type="entry name" value="Lnt"/>
    <property type="match status" value="1"/>
</dbReference>
<feature type="transmembrane region" description="Helical" evidence="9">
    <location>
        <begin position="211"/>
        <end position="230"/>
    </location>
</feature>
<feature type="transmembrane region" description="Helical" evidence="9">
    <location>
        <begin position="71"/>
        <end position="89"/>
    </location>
</feature>
<dbReference type="EMBL" id="CP072648">
    <property type="protein sequence ID" value="QUW03332.1"/>
    <property type="molecule type" value="Genomic_DNA"/>
</dbReference>
<evidence type="ECO:0000259" key="10">
    <source>
        <dbReference type="PROSITE" id="PS50263"/>
    </source>
</evidence>
<dbReference type="PANTHER" id="PTHR38686">
    <property type="entry name" value="APOLIPOPROTEIN N-ACYLTRANSFERASE"/>
    <property type="match status" value="1"/>
</dbReference>
<comment type="subcellular location">
    <subcellularLocation>
        <location evidence="1 9">Cell membrane</location>
        <topology evidence="1 9">Multi-pass membrane protein</topology>
    </subcellularLocation>
</comment>
<dbReference type="PROSITE" id="PS50263">
    <property type="entry name" value="CN_HYDROLASE"/>
    <property type="match status" value="1"/>
</dbReference>
<evidence type="ECO:0000256" key="9">
    <source>
        <dbReference type="HAMAP-Rule" id="MF_01148"/>
    </source>
</evidence>
<dbReference type="InterPro" id="IPR004563">
    <property type="entry name" value="Apolipo_AcylTrfase"/>
</dbReference>
<proteinExistence type="inferred from homology"/>
<evidence type="ECO:0000256" key="7">
    <source>
        <dbReference type="ARBA" id="ARBA00023136"/>
    </source>
</evidence>
<feature type="transmembrane region" description="Helical" evidence="9">
    <location>
        <begin position="179"/>
        <end position="199"/>
    </location>
</feature>
<organism evidence="11 12">
    <name type="scientific">Chloracidobacterium validum</name>
    <dbReference type="NCBI Taxonomy" id="2821543"/>
    <lineage>
        <taxon>Bacteria</taxon>
        <taxon>Pseudomonadati</taxon>
        <taxon>Acidobacteriota</taxon>
        <taxon>Terriglobia</taxon>
        <taxon>Terriglobales</taxon>
        <taxon>Acidobacteriaceae</taxon>
        <taxon>Chloracidobacterium</taxon>
    </lineage>
</organism>
<comment type="similarity">
    <text evidence="2 9">Belongs to the CN hydrolase family. Apolipoprotein N-acyltransferase subfamily.</text>
</comment>
<evidence type="ECO:0000256" key="5">
    <source>
        <dbReference type="ARBA" id="ARBA00022692"/>
    </source>
</evidence>
<dbReference type="Pfam" id="PF00795">
    <property type="entry name" value="CN_hydrolase"/>
    <property type="match status" value="1"/>
</dbReference>
<evidence type="ECO:0000256" key="8">
    <source>
        <dbReference type="ARBA" id="ARBA00023315"/>
    </source>
</evidence>